<keyword evidence="2" id="KW-1185">Reference proteome</keyword>
<reference evidence="1 2" key="1">
    <citation type="submission" date="2016-10" db="EMBL/GenBank/DDBJ databases">
        <authorList>
            <person name="de Groot N.N."/>
        </authorList>
    </citation>
    <scope>NUCLEOTIDE SEQUENCE [LARGE SCALE GENOMIC DNA]</scope>
    <source>
        <strain evidence="1 2">DSM 23421</strain>
    </source>
</reference>
<sequence length="74" mass="8506">MKEFKANRIPELAFKEAIKKPLRVKCVQIKEPFTIETLEGTLKGKAGDWLMVGIEGEMWAIDNDIFKKTYDLCS</sequence>
<dbReference type="EMBL" id="FNAO01000006">
    <property type="protein sequence ID" value="SDE59455.1"/>
    <property type="molecule type" value="Genomic_DNA"/>
</dbReference>
<dbReference type="RefSeq" id="WP_091869117.1">
    <property type="nucleotide sequence ID" value="NZ_FNAO01000006.1"/>
</dbReference>
<name>A0A1G7E7S0_9FLAO</name>
<accession>A0A1G7E7S0</accession>
<evidence type="ECO:0000313" key="1">
    <source>
        <dbReference type="EMBL" id="SDE59455.1"/>
    </source>
</evidence>
<proteinExistence type="predicted"/>
<organism evidence="1 2">
    <name type="scientific">Pricia antarctica</name>
    <dbReference type="NCBI Taxonomy" id="641691"/>
    <lineage>
        <taxon>Bacteria</taxon>
        <taxon>Pseudomonadati</taxon>
        <taxon>Bacteroidota</taxon>
        <taxon>Flavobacteriia</taxon>
        <taxon>Flavobacteriales</taxon>
        <taxon>Flavobacteriaceae</taxon>
        <taxon>Pricia</taxon>
    </lineage>
</organism>
<dbReference type="Proteomes" id="UP000199109">
    <property type="component" value="Unassembled WGS sequence"/>
</dbReference>
<dbReference type="STRING" id="641691.SAMN05421636_10655"/>
<gene>
    <name evidence="1" type="ORF">SAMN05421636_10655</name>
</gene>
<evidence type="ECO:0000313" key="2">
    <source>
        <dbReference type="Proteomes" id="UP000199109"/>
    </source>
</evidence>
<dbReference type="OrthoDB" id="121684at2"/>
<dbReference type="AlphaFoldDB" id="A0A1G7E7S0"/>
<protein>
    <submittedName>
        <fullName evidence="1">Uncharacterized protein</fullName>
    </submittedName>
</protein>